<evidence type="ECO:0000256" key="1">
    <source>
        <dbReference type="SAM" id="MobiDB-lite"/>
    </source>
</evidence>
<feature type="compositionally biased region" description="Polar residues" evidence="1">
    <location>
        <begin position="93"/>
        <end position="109"/>
    </location>
</feature>
<accession>A0A1G7WWU9</accession>
<dbReference type="OrthoDB" id="2680476at2"/>
<name>A0A1G7WWU9_ANETH</name>
<evidence type="ECO:0000313" key="3">
    <source>
        <dbReference type="EMBL" id="SDG75770.1"/>
    </source>
</evidence>
<feature type="region of interest" description="Disordered" evidence="1">
    <location>
        <begin position="41"/>
        <end position="62"/>
    </location>
</feature>
<reference evidence="2 5" key="2">
    <citation type="submission" date="2021-08" db="EMBL/GenBank/DDBJ databases">
        <title>Complete genome sequence of the strain Aneurinibacillus thermoaerophilus CCM 8960.</title>
        <authorList>
            <person name="Musilova J."/>
            <person name="Kourilova X."/>
            <person name="Pernicova I."/>
            <person name="Bezdicek M."/>
            <person name="Lengerova M."/>
            <person name="Obruca S."/>
            <person name="Sedlar K."/>
        </authorList>
    </citation>
    <scope>NUCLEOTIDE SEQUENCE [LARGE SCALE GENOMIC DNA]</scope>
    <source>
        <strain evidence="2 5">CCM 8960</strain>
    </source>
</reference>
<dbReference type="Proteomes" id="UP000198956">
    <property type="component" value="Unassembled WGS sequence"/>
</dbReference>
<dbReference type="GeneID" id="97140585"/>
<feature type="region of interest" description="Disordered" evidence="1">
    <location>
        <begin position="89"/>
        <end position="145"/>
    </location>
</feature>
<dbReference type="Proteomes" id="UP000826616">
    <property type="component" value="Chromosome"/>
</dbReference>
<proteinExistence type="predicted"/>
<sequence length="242" mass="26042">MNKWLQSRTSVKRLYIIAGGAAMVLLAFAFATLFIKPNNVSPSNGQSATNTPLSKTENATSSKVTETGVVLIPLNKTLDEAKAEGLYSEPGYTVSSSSASKEQNETKTSQKQREANASYSSSVATSSGVTPANPGQQAVTEASAAGQGLDANTINQLRSYGIREGDLAKIDRMVAEGIDPKEIAHSLRKNGNPNLAAVMEQVPRKPKKEKKSKEEEKEKKDVSATDDNKQAEKNDKHEEQDD</sequence>
<evidence type="ECO:0000313" key="4">
    <source>
        <dbReference type="Proteomes" id="UP000198956"/>
    </source>
</evidence>
<feature type="compositionally biased region" description="Polar residues" evidence="1">
    <location>
        <begin position="128"/>
        <end position="140"/>
    </location>
</feature>
<organism evidence="3 4">
    <name type="scientific">Aneurinibacillus thermoaerophilus</name>
    <dbReference type="NCBI Taxonomy" id="143495"/>
    <lineage>
        <taxon>Bacteria</taxon>
        <taxon>Bacillati</taxon>
        <taxon>Bacillota</taxon>
        <taxon>Bacilli</taxon>
        <taxon>Bacillales</taxon>
        <taxon>Paenibacillaceae</taxon>
        <taxon>Aneurinibacillus group</taxon>
        <taxon>Aneurinibacillus</taxon>
    </lineage>
</organism>
<dbReference type="EMBL" id="CP080764">
    <property type="protein sequence ID" value="QYY43478.1"/>
    <property type="molecule type" value="Genomic_DNA"/>
</dbReference>
<dbReference type="AlphaFoldDB" id="A0A1G7WWU9"/>
<protein>
    <submittedName>
        <fullName evidence="3">Uncharacterized protein</fullName>
    </submittedName>
</protein>
<dbReference type="EMBL" id="FNDE01000002">
    <property type="protein sequence ID" value="SDG75770.1"/>
    <property type="molecule type" value="Genomic_DNA"/>
</dbReference>
<evidence type="ECO:0000313" key="2">
    <source>
        <dbReference type="EMBL" id="QYY43478.1"/>
    </source>
</evidence>
<feature type="compositionally biased region" description="Basic and acidic residues" evidence="1">
    <location>
        <begin position="211"/>
        <end position="242"/>
    </location>
</feature>
<gene>
    <name evidence="2" type="ORF">K3F53_04320</name>
    <name evidence="3" type="ORF">SAMN04489735_1002149</name>
</gene>
<feature type="compositionally biased region" description="Low complexity" evidence="1">
    <location>
        <begin position="115"/>
        <end position="127"/>
    </location>
</feature>
<dbReference type="RefSeq" id="WP_091259791.1">
    <property type="nucleotide sequence ID" value="NZ_CP080764.1"/>
</dbReference>
<feature type="region of interest" description="Disordered" evidence="1">
    <location>
        <begin position="185"/>
        <end position="242"/>
    </location>
</feature>
<evidence type="ECO:0000313" key="5">
    <source>
        <dbReference type="Proteomes" id="UP000826616"/>
    </source>
</evidence>
<keyword evidence="5" id="KW-1185">Reference proteome</keyword>
<reference evidence="3 4" key="1">
    <citation type="submission" date="2016-10" db="EMBL/GenBank/DDBJ databases">
        <authorList>
            <person name="de Groot N.N."/>
        </authorList>
    </citation>
    <scope>NUCLEOTIDE SEQUENCE [LARGE SCALE GENOMIC DNA]</scope>
    <source>
        <strain evidence="3 4">L 420-91</strain>
    </source>
</reference>